<accession>A0AAV4Y273</accession>
<dbReference type="Proteomes" id="UP001054945">
    <property type="component" value="Unassembled WGS sequence"/>
</dbReference>
<organism evidence="1 2">
    <name type="scientific">Caerostris extrusa</name>
    <name type="common">Bark spider</name>
    <name type="synonym">Caerostris bankana</name>
    <dbReference type="NCBI Taxonomy" id="172846"/>
    <lineage>
        <taxon>Eukaryota</taxon>
        <taxon>Metazoa</taxon>
        <taxon>Ecdysozoa</taxon>
        <taxon>Arthropoda</taxon>
        <taxon>Chelicerata</taxon>
        <taxon>Arachnida</taxon>
        <taxon>Araneae</taxon>
        <taxon>Araneomorphae</taxon>
        <taxon>Entelegynae</taxon>
        <taxon>Araneoidea</taxon>
        <taxon>Araneidae</taxon>
        <taxon>Caerostris</taxon>
    </lineage>
</organism>
<sequence length="74" mass="8387">MYQGRWACCFASMLHIPGDEPVALPPCYISREMNLLLYLHATYPVGDEPVALPPCYISRAMDLLLYIHATYPGR</sequence>
<comment type="caution">
    <text evidence="1">The sequence shown here is derived from an EMBL/GenBank/DDBJ whole genome shotgun (WGS) entry which is preliminary data.</text>
</comment>
<reference evidence="1 2" key="1">
    <citation type="submission" date="2021-06" db="EMBL/GenBank/DDBJ databases">
        <title>Caerostris extrusa draft genome.</title>
        <authorList>
            <person name="Kono N."/>
            <person name="Arakawa K."/>
        </authorList>
    </citation>
    <scope>NUCLEOTIDE SEQUENCE [LARGE SCALE GENOMIC DNA]</scope>
</reference>
<gene>
    <name evidence="1" type="ORF">CEXT_105321</name>
</gene>
<name>A0AAV4Y273_CAEEX</name>
<dbReference type="EMBL" id="BPLR01018526">
    <property type="protein sequence ID" value="GIZ00264.1"/>
    <property type="molecule type" value="Genomic_DNA"/>
</dbReference>
<proteinExistence type="predicted"/>
<evidence type="ECO:0000313" key="1">
    <source>
        <dbReference type="EMBL" id="GIZ00264.1"/>
    </source>
</evidence>
<dbReference type="AlphaFoldDB" id="A0AAV4Y273"/>
<protein>
    <submittedName>
        <fullName evidence="1">Uncharacterized protein</fullName>
    </submittedName>
</protein>
<evidence type="ECO:0000313" key="2">
    <source>
        <dbReference type="Proteomes" id="UP001054945"/>
    </source>
</evidence>
<keyword evidence="2" id="KW-1185">Reference proteome</keyword>